<keyword evidence="2" id="KW-0547">Nucleotide-binding</keyword>
<dbReference type="EMBL" id="BARV01039102">
    <property type="protein sequence ID" value="GAI54034.1"/>
    <property type="molecule type" value="Genomic_DNA"/>
</dbReference>
<evidence type="ECO:0000256" key="5">
    <source>
        <dbReference type="ARBA" id="ARBA00023146"/>
    </source>
</evidence>
<evidence type="ECO:0000256" key="2">
    <source>
        <dbReference type="ARBA" id="ARBA00022741"/>
    </source>
</evidence>
<organism evidence="7">
    <name type="scientific">marine sediment metagenome</name>
    <dbReference type="NCBI Taxonomy" id="412755"/>
    <lineage>
        <taxon>unclassified sequences</taxon>
        <taxon>metagenomes</taxon>
        <taxon>ecological metagenomes</taxon>
    </lineage>
</organism>
<proteinExistence type="predicted"/>
<dbReference type="AlphaFoldDB" id="X1REN2"/>
<gene>
    <name evidence="7" type="ORF">S06H3_60030</name>
</gene>
<keyword evidence="1" id="KW-0436">Ligase</keyword>
<dbReference type="InterPro" id="IPR023586">
    <property type="entry name" value="Ile-tRNA-ligase_type2"/>
</dbReference>
<keyword evidence="3" id="KW-0067">ATP-binding</keyword>
<evidence type="ECO:0000256" key="3">
    <source>
        <dbReference type="ARBA" id="ARBA00022840"/>
    </source>
</evidence>
<keyword evidence="4" id="KW-0648">Protein biosynthesis</keyword>
<evidence type="ECO:0000259" key="6">
    <source>
        <dbReference type="Pfam" id="PF08264"/>
    </source>
</evidence>
<reference evidence="7" key="1">
    <citation type="journal article" date="2014" name="Front. Microbiol.">
        <title>High frequency of phylogenetically diverse reductive dehalogenase-homologous genes in deep subseafloor sedimentary metagenomes.</title>
        <authorList>
            <person name="Kawai M."/>
            <person name="Futagami T."/>
            <person name="Toyoda A."/>
            <person name="Takaki Y."/>
            <person name="Nishi S."/>
            <person name="Hori S."/>
            <person name="Arai W."/>
            <person name="Tsubouchi T."/>
            <person name="Morono Y."/>
            <person name="Uchiyama I."/>
            <person name="Ito T."/>
            <person name="Fujiyama A."/>
            <person name="Inagaki F."/>
            <person name="Takami H."/>
        </authorList>
    </citation>
    <scope>NUCLEOTIDE SEQUENCE</scope>
    <source>
        <strain evidence="7">Expedition CK06-06</strain>
    </source>
</reference>
<feature type="non-terminal residue" evidence="7">
    <location>
        <position position="1"/>
    </location>
</feature>
<evidence type="ECO:0000256" key="1">
    <source>
        <dbReference type="ARBA" id="ARBA00022598"/>
    </source>
</evidence>
<dbReference type="Gene3D" id="1.10.730.10">
    <property type="entry name" value="Isoleucyl-tRNA Synthetase, Domain 1"/>
    <property type="match status" value="1"/>
</dbReference>
<dbReference type="InterPro" id="IPR013155">
    <property type="entry name" value="M/V/L/I-tRNA-synth_anticd-bd"/>
</dbReference>
<sequence length="193" mass="22078">DLSRWYVRLVRDRVWIERDDPRKLAAYVVLYQSLHTLIRLLAPIMPHVVEVMYRDLVKATDTGAPESVHMLPWPSIDEQAVDAGLERRMNMVRAFVEGGAAARQQARLKLRWPVSKAVIRASSSEVKSALQGLQDVLQGQLNCKELVLLGPEEQSDESRLVIKPDTQRLQERLGDFSRPVIDALQETDVFRLR</sequence>
<protein>
    <recommendedName>
        <fullName evidence="6">Methionyl/Valyl/Leucyl/Isoleucyl-tRNA synthetase anticodon-binding domain-containing protein</fullName>
    </recommendedName>
</protein>
<dbReference type="GO" id="GO:0004822">
    <property type="term" value="F:isoleucine-tRNA ligase activity"/>
    <property type="evidence" value="ECO:0007669"/>
    <property type="project" value="InterPro"/>
</dbReference>
<feature type="domain" description="Methionyl/Valyl/Leucyl/Isoleucyl-tRNA synthetase anticodon-binding" evidence="6">
    <location>
        <begin position="1"/>
        <end position="116"/>
    </location>
</feature>
<evidence type="ECO:0000313" key="7">
    <source>
        <dbReference type="EMBL" id="GAI54034.1"/>
    </source>
</evidence>
<evidence type="ECO:0000256" key="4">
    <source>
        <dbReference type="ARBA" id="ARBA00022917"/>
    </source>
</evidence>
<feature type="non-terminal residue" evidence="7">
    <location>
        <position position="193"/>
    </location>
</feature>
<dbReference type="GO" id="GO:0005524">
    <property type="term" value="F:ATP binding"/>
    <property type="evidence" value="ECO:0007669"/>
    <property type="project" value="UniProtKB-KW"/>
</dbReference>
<comment type="caution">
    <text evidence="7">The sequence shown here is derived from an EMBL/GenBank/DDBJ whole genome shotgun (WGS) entry which is preliminary data.</text>
</comment>
<dbReference type="GO" id="GO:0006428">
    <property type="term" value="P:isoleucyl-tRNA aminoacylation"/>
    <property type="evidence" value="ECO:0007669"/>
    <property type="project" value="TreeGrafter"/>
</dbReference>
<dbReference type="Pfam" id="PF08264">
    <property type="entry name" value="Anticodon_1"/>
    <property type="match status" value="1"/>
</dbReference>
<dbReference type="PANTHER" id="PTHR42780">
    <property type="entry name" value="SOLEUCYL-TRNA SYNTHETASE"/>
    <property type="match status" value="1"/>
</dbReference>
<name>X1REN2_9ZZZZ</name>
<dbReference type="SUPFAM" id="SSF47323">
    <property type="entry name" value="Anticodon-binding domain of a subclass of class I aminoacyl-tRNA synthetases"/>
    <property type="match status" value="1"/>
</dbReference>
<accession>X1REN2</accession>
<dbReference type="InterPro" id="IPR009080">
    <property type="entry name" value="tRNAsynth_Ia_anticodon-bd"/>
</dbReference>
<dbReference type="PANTHER" id="PTHR42780:SF1">
    <property type="entry name" value="ISOLEUCINE--TRNA LIGASE, CYTOPLASMIC"/>
    <property type="match status" value="1"/>
</dbReference>
<keyword evidence="5" id="KW-0030">Aminoacyl-tRNA synthetase</keyword>